<keyword evidence="8" id="KW-1185">Reference proteome</keyword>
<evidence type="ECO:0000256" key="4">
    <source>
        <dbReference type="ARBA" id="ARBA00022801"/>
    </source>
</evidence>
<comment type="similarity">
    <text evidence="2">Belongs to the glycosyl hydrolase 20 family.</text>
</comment>
<dbReference type="CDD" id="cd06565">
    <property type="entry name" value="GH20_GcnA-like"/>
    <property type="match status" value="1"/>
</dbReference>
<reference evidence="9" key="1">
    <citation type="submission" date="2017-02" db="UniProtKB">
        <authorList>
            <consortium name="WormBaseParasite"/>
        </authorList>
    </citation>
    <scope>IDENTIFICATION</scope>
</reference>
<dbReference type="Proteomes" id="UP000271162">
    <property type="component" value="Unassembled WGS sequence"/>
</dbReference>
<feature type="transmembrane region" description="Helical" evidence="5">
    <location>
        <begin position="12"/>
        <end position="30"/>
    </location>
</feature>
<gene>
    <name evidence="7" type="ORF">NBR_LOCUS19093</name>
</gene>
<comment type="catalytic activity">
    <reaction evidence="1">
        <text>Hydrolysis of terminal non-reducing N-acetyl-D-hexosamine residues in N-acetyl-beta-D-hexosaminides.</text>
        <dbReference type="EC" id="3.2.1.52"/>
    </reaction>
</comment>
<evidence type="ECO:0000256" key="1">
    <source>
        <dbReference type="ARBA" id="ARBA00001231"/>
    </source>
</evidence>
<dbReference type="WBParaSite" id="NBR_0001909301-mRNA-1">
    <property type="protein sequence ID" value="NBR_0001909301-mRNA-1"/>
    <property type="gene ID" value="NBR_0001909301"/>
</dbReference>
<dbReference type="PANTHER" id="PTHR21040:SF12">
    <property type="entry name" value="BETA-N-ACETYLHEXOSAMINIDASE"/>
    <property type="match status" value="1"/>
</dbReference>
<evidence type="ECO:0000256" key="2">
    <source>
        <dbReference type="ARBA" id="ARBA00006285"/>
    </source>
</evidence>
<name>A0A0N4YPC2_NIPBR</name>
<evidence type="ECO:0000256" key="3">
    <source>
        <dbReference type="ARBA" id="ARBA00012663"/>
    </source>
</evidence>
<keyword evidence="5" id="KW-1133">Transmembrane helix</keyword>
<keyword evidence="5" id="KW-0812">Transmembrane</keyword>
<dbReference type="GO" id="GO:0005975">
    <property type="term" value="P:carbohydrate metabolic process"/>
    <property type="evidence" value="ECO:0007669"/>
    <property type="project" value="InterPro"/>
</dbReference>
<dbReference type="OMA" id="NHMSYVK"/>
<dbReference type="SUPFAM" id="SSF51445">
    <property type="entry name" value="(Trans)glycosidases"/>
    <property type="match status" value="1"/>
</dbReference>
<dbReference type="InterPro" id="IPR015883">
    <property type="entry name" value="Glyco_hydro_20_cat"/>
</dbReference>
<evidence type="ECO:0000256" key="5">
    <source>
        <dbReference type="SAM" id="Phobius"/>
    </source>
</evidence>
<feature type="domain" description="Glycoside hydrolase family 20 catalytic" evidence="6">
    <location>
        <begin position="136"/>
        <end position="272"/>
    </location>
</feature>
<dbReference type="Gene3D" id="3.20.20.80">
    <property type="entry name" value="Glycosidases"/>
    <property type="match status" value="1"/>
</dbReference>
<protein>
    <recommendedName>
        <fullName evidence="3">beta-N-acetylhexosaminidase</fullName>
        <ecNumber evidence="3">3.2.1.52</ecNumber>
    </recommendedName>
</protein>
<dbReference type="InterPro" id="IPR017853">
    <property type="entry name" value="GH"/>
</dbReference>
<sequence>MTSARYNIIRRLTSILAASGVLVFIAYQLISDDYMVEASQHRKRSASGPFDEQPFAEVIVHLDLKGAPPIVSVYRWLFPLLKLNGVRSVLMEYEDMLPYYGELSVIKRGRHYNDSDIREISRFSVLFFSMFPHANVQIAAENSLEIIPLVQTFGHLEFVLKYPAFLHLRENPGADNTICPSDPQSLELIREMLKQIHILHPRSTRIHIGADEASHIAEDERCRKRLRLFDQTSEHRAKEKLKLAHIAKVARLSRDLGFKEVFAWNDMFDKSDVEDMRDAKLGDLITPVVWGYKADVTEPGYFPDHLFDRLSKVFSKLFFASAFKGATRIDEDFIDVDRYLRNHMSYVKLYQENRQACLGMFSGFYSPFALQGRVGGIIVTGWQRYMHHAPLCELLMVSIPSLVTDLVYLLNVTRNRNDIWRDVRKLLRCPAHLESTVVPEKIGEMLFVPHKDAFLNLCDFQGSRLYKLIMEDFYLLKWKVRHSSQLSNTTSLILEEIEGLANLVADELRNYHYPEDVDEFVTTKILSLKEKLDRRSSKESDDS</sequence>
<dbReference type="InterPro" id="IPR038901">
    <property type="entry name" value="HEXDC-like"/>
</dbReference>
<dbReference type="EC" id="3.2.1.52" evidence="3"/>
<dbReference type="EMBL" id="UYSL01023895">
    <property type="protein sequence ID" value="VDL82822.1"/>
    <property type="molecule type" value="Genomic_DNA"/>
</dbReference>
<reference evidence="7 8" key="2">
    <citation type="submission" date="2018-11" db="EMBL/GenBank/DDBJ databases">
        <authorList>
            <consortium name="Pathogen Informatics"/>
        </authorList>
    </citation>
    <scope>NUCLEOTIDE SEQUENCE [LARGE SCALE GENOMIC DNA]</scope>
</reference>
<keyword evidence="5" id="KW-0472">Membrane</keyword>
<accession>A0A0N4YPC2</accession>
<evidence type="ECO:0000259" key="6">
    <source>
        <dbReference type="Pfam" id="PF00728"/>
    </source>
</evidence>
<dbReference type="PANTHER" id="PTHR21040">
    <property type="entry name" value="BCDNA.GH04120"/>
    <property type="match status" value="1"/>
</dbReference>
<evidence type="ECO:0000313" key="7">
    <source>
        <dbReference type="EMBL" id="VDL82822.1"/>
    </source>
</evidence>
<dbReference type="AlphaFoldDB" id="A0A0N4YPC2"/>
<dbReference type="STRING" id="27835.A0A0N4YPC2"/>
<evidence type="ECO:0000313" key="8">
    <source>
        <dbReference type="Proteomes" id="UP000271162"/>
    </source>
</evidence>
<dbReference type="Pfam" id="PF00728">
    <property type="entry name" value="Glyco_hydro_20"/>
    <property type="match status" value="1"/>
</dbReference>
<dbReference type="GO" id="GO:0004563">
    <property type="term" value="F:beta-N-acetylhexosaminidase activity"/>
    <property type="evidence" value="ECO:0007669"/>
    <property type="project" value="UniProtKB-EC"/>
</dbReference>
<organism evidence="9">
    <name type="scientific">Nippostrongylus brasiliensis</name>
    <name type="common">Rat hookworm</name>
    <dbReference type="NCBI Taxonomy" id="27835"/>
    <lineage>
        <taxon>Eukaryota</taxon>
        <taxon>Metazoa</taxon>
        <taxon>Ecdysozoa</taxon>
        <taxon>Nematoda</taxon>
        <taxon>Chromadorea</taxon>
        <taxon>Rhabditida</taxon>
        <taxon>Rhabditina</taxon>
        <taxon>Rhabditomorpha</taxon>
        <taxon>Strongyloidea</taxon>
        <taxon>Heligmosomidae</taxon>
        <taxon>Nippostrongylus</taxon>
    </lineage>
</organism>
<proteinExistence type="inferred from homology"/>
<evidence type="ECO:0000313" key="9">
    <source>
        <dbReference type="WBParaSite" id="NBR_0001909301-mRNA-1"/>
    </source>
</evidence>
<keyword evidence="4" id="KW-0378">Hydrolase</keyword>